<name>A0A914X6B8_9BILA</name>
<feature type="region of interest" description="Disordered" evidence="1">
    <location>
        <begin position="162"/>
        <end position="183"/>
    </location>
</feature>
<dbReference type="Proteomes" id="UP000887566">
    <property type="component" value="Unplaced"/>
</dbReference>
<dbReference type="WBParaSite" id="PSAMB.scaffold690size43673.g8181.t1">
    <property type="protein sequence ID" value="PSAMB.scaffold690size43673.g8181.t1"/>
    <property type="gene ID" value="PSAMB.scaffold690size43673.g8181"/>
</dbReference>
<dbReference type="Gene3D" id="1.20.58.80">
    <property type="entry name" value="Phosphotransferase system, lactose/cellobiose-type IIA subunit"/>
    <property type="match status" value="1"/>
</dbReference>
<dbReference type="PANTHER" id="PTHR21068">
    <property type="entry name" value="SPARTIN"/>
    <property type="match status" value="1"/>
</dbReference>
<dbReference type="GO" id="GO:0005886">
    <property type="term" value="C:plasma membrane"/>
    <property type="evidence" value="ECO:0007669"/>
    <property type="project" value="TreeGrafter"/>
</dbReference>
<dbReference type="InterPro" id="IPR036181">
    <property type="entry name" value="MIT_dom_sf"/>
</dbReference>
<accession>A0A914X6B8</accession>
<dbReference type="GO" id="GO:0030514">
    <property type="term" value="P:negative regulation of BMP signaling pathway"/>
    <property type="evidence" value="ECO:0007669"/>
    <property type="project" value="TreeGrafter"/>
</dbReference>
<reference evidence="3" key="1">
    <citation type="submission" date="2022-11" db="UniProtKB">
        <authorList>
            <consortium name="WormBaseParasite"/>
        </authorList>
    </citation>
    <scope>IDENTIFICATION</scope>
</reference>
<feature type="compositionally biased region" description="Low complexity" evidence="1">
    <location>
        <begin position="166"/>
        <end position="179"/>
    </location>
</feature>
<organism evidence="2 3">
    <name type="scientific">Plectus sambesii</name>
    <dbReference type="NCBI Taxonomy" id="2011161"/>
    <lineage>
        <taxon>Eukaryota</taxon>
        <taxon>Metazoa</taxon>
        <taxon>Ecdysozoa</taxon>
        <taxon>Nematoda</taxon>
        <taxon>Chromadorea</taxon>
        <taxon>Plectida</taxon>
        <taxon>Plectina</taxon>
        <taxon>Plectoidea</taxon>
        <taxon>Plectidae</taxon>
        <taxon>Plectus</taxon>
    </lineage>
</organism>
<dbReference type="GO" id="GO:0051301">
    <property type="term" value="P:cell division"/>
    <property type="evidence" value="ECO:0007669"/>
    <property type="project" value="TreeGrafter"/>
</dbReference>
<evidence type="ECO:0000313" key="3">
    <source>
        <dbReference type="WBParaSite" id="PSAMB.scaffold690size43673.g8181.t1"/>
    </source>
</evidence>
<dbReference type="SUPFAM" id="SSF116846">
    <property type="entry name" value="MIT domain"/>
    <property type="match status" value="1"/>
</dbReference>
<keyword evidence="2" id="KW-1185">Reference proteome</keyword>
<dbReference type="PANTHER" id="PTHR21068:SF43">
    <property type="entry name" value="SPARTIN"/>
    <property type="match status" value="1"/>
</dbReference>
<dbReference type="InterPro" id="IPR045036">
    <property type="entry name" value="Spartin-like"/>
</dbReference>
<proteinExistence type="predicted"/>
<sequence length="283" mass="31408">MLKKVATLHRILSDWWPSRAKLLSNANLLRYIYSKLRPPPIQPLNNAYGNQLTKASDIQEKTRAALDKRLISLINNGNSRRMASSHEGRSLDDLYHEAYALVEQGICYDEIGDRDGALRMYEHGLELIDVAGKKPNATSNPSYKKMMQAKDHIDDRLKDLRGDSTAAAGNNKAKAGSSSPQPAPYEAINGAIEAFGSKEVDEIFLIPHGVQLFMIEGEETTVPTYPEELKIYKFHGDAAHAPAGAEAFIQVGSWVYPLMRGRSPVLHSDFGAYVFPNPTDEKP</sequence>
<protein>
    <submittedName>
        <fullName evidence="3">Inheritance of peroxisomes protein 1</fullName>
    </submittedName>
</protein>
<evidence type="ECO:0000256" key="1">
    <source>
        <dbReference type="SAM" id="MobiDB-lite"/>
    </source>
</evidence>
<evidence type="ECO:0000313" key="2">
    <source>
        <dbReference type="Proteomes" id="UP000887566"/>
    </source>
</evidence>
<dbReference type="AlphaFoldDB" id="A0A914X6B8"/>